<evidence type="ECO:0000313" key="2">
    <source>
        <dbReference type="Proteomes" id="UP000001343"/>
    </source>
</evidence>
<dbReference type="EMBL" id="AKWM02000032">
    <property type="protein sequence ID" value="EKS00508.1"/>
    <property type="molecule type" value="Genomic_DNA"/>
</dbReference>
<sequence>MIRNICVFSLKSGRILSVFSKKSIHNSKKQIDSIGNLLY</sequence>
<comment type="caution">
    <text evidence="1">The sequence shown here is derived from an EMBL/GenBank/DDBJ whole genome shotgun (WGS) entry which is preliminary data.</text>
</comment>
<protein>
    <submittedName>
        <fullName evidence="1">Uncharacterized protein</fullName>
    </submittedName>
</protein>
<dbReference type="AlphaFoldDB" id="A0AA87MQN5"/>
<name>A0AA87MQN5_9LEPT</name>
<evidence type="ECO:0000313" key="1">
    <source>
        <dbReference type="EMBL" id="EKS00508.1"/>
    </source>
</evidence>
<dbReference type="Proteomes" id="UP000001343">
    <property type="component" value="Unassembled WGS sequence"/>
</dbReference>
<organism evidence="1 2">
    <name type="scientific">Leptospira mayottensis 200901122</name>
    <dbReference type="NCBI Taxonomy" id="1193010"/>
    <lineage>
        <taxon>Bacteria</taxon>
        <taxon>Pseudomonadati</taxon>
        <taxon>Spirochaetota</taxon>
        <taxon>Spirochaetia</taxon>
        <taxon>Leptospirales</taxon>
        <taxon>Leptospiraceae</taxon>
        <taxon>Leptospira</taxon>
    </lineage>
</organism>
<proteinExistence type="predicted"/>
<reference evidence="1 2" key="1">
    <citation type="journal article" date="2014" name="Int. J. Syst. Evol. Microbiol.">
        <title>Leptospira mayottensis sp. nov., a pathogenic species of the genus Leptospira isolated from humans.</title>
        <authorList>
            <person name="Bourhy P."/>
            <person name="Collet L."/>
            <person name="Brisse S."/>
            <person name="Picardeau M."/>
        </authorList>
    </citation>
    <scope>NUCLEOTIDE SEQUENCE [LARGE SCALE GENOMIC DNA]</scope>
    <source>
        <strain evidence="1 2">200901122</strain>
    </source>
</reference>
<gene>
    <name evidence="1" type="ORF">LEP1GSC125_2739</name>
</gene>
<accession>A0AA87MQN5</accession>